<dbReference type="Pfam" id="PF09830">
    <property type="entry name" value="ATP_transf"/>
    <property type="match status" value="1"/>
</dbReference>
<dbReference type="PIRSF" id="PIRSF000846">
    <property type="entry name" value="ATP_adenylyltr"/>
    <property type="match status" value="1"/>
</dbReference>
<organism evidence="4 5">
    <name type="scientific">Brasilonema sennae CENA114</name>
    <dbReference type="NCBI Taxonomy" id="415709"/>
    <lineage>
        <taxon>Bacteria</taxon>
        <taxon>Bacillati</taxon>
        <taxon>Cyanobacteriota</taxon>
        <taxon>Cyanophyceae</taxon>
        <taxon>Nostocales</taxon>
        <taxon>Scytonemataceae</taxon>
        <taxon>Brasilonema</taxon>
        <taxon>Bromeliae group (in: Brasilonema)</taxon>
    </lineage>
</organism>
<protein>
    <submittedName>
        <fullName evidence="4">Phosphorylase</fullName>
    </submittedName>
</protein>
<gene>
    <name evidence="4" type="ORF">DP114_25710</name>
</gene>
<dbReference type="GO" id="GO:0003877">
    <property type="term" value="F:ATP:ADP adenylyltransferase activity"/>
    <property type="evidence" value="ECO:0007669"/>
    <property type="project" value="InterPro"/>
</dbReference>
<dbReference type="EMBL" id="CP030118">
    <property type="protein sequence ID" value="QDL12426.1"/>
    <property type="molecule type" value="Genomic_DNA"/>
</dbReference>
<dbReference type="Gene3D" id="3.30.428.70">
    <property type="match status" value="1"/>
</dbReference>
<dbReference type="AlphaFoldDB" id="A0A856MT57"/>
<evidence type="ECO:0000259" key="3">
    <source>
        <dbReference type="Pfam" id="PF19327"/>
    </source>
</evidence>
<dbReference type="InterPro" id="IPR019200">
    <property type="entry name" value="ATP_adenylylTrfase_C"/>
</dbReference>
<name>A0A856MT57_9CYAN</name>
<dbReference type="Proteomes" id="UP000503129">
    <property type="component" value="Chromosome"/>
</dbReference>
<feature type="active site" description="Nucleophile" evidence="1">
    <location>
        <position position="163"/>
    </location>
</feature>
<evidence type="ECO:0000313" key="5">
    <source>
        <dbReference type="Proteomes" id="UP000503129"/>
    </source>
</evidence>
<dbReference type="InterPro" id="IPR009163">
    <property type="entry name" value="Ap4A_phos1/2"/>
</dbReference>
<evidence type="ECO:0000256" key="1">
    <source>
        <dbReference type="PIRSR" id="PIRSR000846-1"/>
    </source>
</evidence>
<accession>A0A856MT57</accession>
<dbReference type="SUPFAM" id="SSF54197">
    <property type="entry name" value="HIT-like"/>
    <property type="match status" value="1"/>
</dbReference>
<dbReference type="Pfam" id="PF19327">
    <property type="entry name" value="Ap4A_phos_N"/>
    <property type="match status" value="1"/>
</dbReference>
<dbReference type="InterPro" id="IPR036265">
    <property type="entry name" value="HIT-like_sf"/>
</dbReference>
<dbReference type="PANTHER" id="PTHR38420">
    <property type="entry name" value="AP-4-A PHOSPHORYLASE II"/>
    <property type="match status" value="1"/>
</dbReference>
<proteinExistence type="predicted"/>
<dbReference type="PANTHER" id="PTHR38420:SF1">
    <property type="entry name" value="PUTATIVE (AFU_ORTHOLOGUE AFUA_5G14690)-RELATED"/>
    <property type="match status" value="1"/>
</dbReference>
<dbReference type="RefSeq" id="WP_171978295.1">
    <property type="nucleotide sequence ID" value="NZ_CAWOXK010000001.1"/>
</dbReference>
<dbReference type="GO" id="GO:0005524">
    <property type="term" value="F:ATP binding"/>
    <property type="evidence" value="ECO:0007669"/>
    <property type="project" value="InterPro"/>
</dbReference>
<keyword evidence="5" id="KW-1185">Reference proteome</keyword>
<reference evidence="4 5" key="1">
    <citation type="submission" date="2018-06" db="EMBL/GenBank/DDBJ databases">
        <title>Comparative genomics of Brasilonema spp. strains.</title>
        <authorList>
            <person name="Alvarenga D.O."/>
            <person name="Fiore M.F."/>
            <person name="Varani A.M."/>
        </authorList>
    </citation>
    <scope>NUCLEOTIDE SEQUENCE [LARGE SCALE GENOMIC DNA]</scope>
    <source>
        <strain evidence="4 5">CENA114</strain>
    </source>
</reference>
<feature type="domain" description="Ap4A phosphorylase 1/2 N-terminal" evidence="3">
    <location>
        <begin position="10"/>
        <end position="185"/>
    </location>
</feature>
<dbReference type="InterPro" id="IPR045759">
    <property type="entry name" value="Ap4A_phos1/2_N"/>
</dbReference>
<evidence type="ECO:0000313" key="4">
    <source>
        <dbReference type="EMBL" id="QDL12426.1"/>
    </source>
</evidence>
<sequence>MPEDKQTIHEEILLKPGTLWKRVQEQTEYALQCGALLTIPTEFEFIEQDGVRFLVRVLSNLARKDAVKQKRQTQTSSTQEFNPFLPYEEDLFVADISQTHVCILNKFNVVDNHLLIITRAFEEQETLLTVQDFAAMWACLAEFDGLVFYNGGKIAGASQRHKHLQLVPLPLIPNELQIPIEPLLASAQFQDCVATIPQLPFVHAFTRLDPLSVQSPFKAAEVTLSQYRTLLHAVGLENSGRQSGAYNLLATREWMLIVARSHESFESICVNSLGFAGSVFVRNEQQMQIIKDIGPMTLLEKVAVAIK</sequence>
<evidence type="ECO:0000259" key="2">
    <source>
        <dbReference type="Pfam" id="PF09830"/>
    </source>
</evidence>
<dbReference type="InterPro" id="IPR043171">
    <property type="entry name" value="Ap4A_phos1/2-like"/>
</dbReference>
<dbReference type="KEGG" id="bsen:DP114_25710"/>
<dbReference type="GO" id="GO:0009117">
    <property type="term" value="P:nucleotide metabolic process"/>
    <property type="evidence" value="ECO:0007669"/>
    <property type="project" value="InterPro"/>
</dbReference>
<feature type="domain" description="ATP adenylyltransferase C-terminal" evidence="2">
    <location>
        <begin position="197"/>
        <end position="304"/>
    </location>
</feature>